<accession>A0A5N5FVR1</accession>
<dbReference type="EMBL" id="SMOL01000559">
    <property type="protein sequence ID" value="KAB2605671.1"/>
    <property type="molecule type" value="Genomic_DNA"/>
</dbReference>
<reference evidence="3" key="2">
    <citation type="submission" date="2019-10" db="EMBL/GenBank/DDBJ databases">
        <title>A de novo genome assembly of a pear dwarfing rootstock.</title>
        <authorList>
            <person name="Wang F."/>
            <person name="Wang J."/>
            <person name="Li S."/>
            <person name="Zhang Y."/>
            <person name="Fang M."/>
            <person name="Ma L."/>
            <person name="Zhao Y."/>
            <person name="Jiang S."/>
        </authorList>
    </citation>
    <scope>NUCLEOTIDE SEQUENCE [LARGE SCALE GENOMIC DNA]</scope>
</reference>
<protein>
    <submittedName>
        <fullName evidence="2">Uncharacterized protein</fullName>
    </submittedName>
</protein>
<comment type="caution">
    <text evidence="2">The sequence shown here is derived from an EMBL/GenBank/DDBJ whole genome shotgun (WGS) entry which is preliminary data.</text>
</comment>
<evidence type="ECO:0000256" key="1">
    <source>
        <dbReference type="SAM" id="MobiDB-lite"/>
    </source>
</evidence>
<reference evidence="2 3" key="1">
    <citation type="submission" date="2019-09" db="EMBL/GenBank/DDBJ databases">
        <authorList>
            <person name="Ou C."/>
        </authorList>
    </citation>
    <scope>NUCLEOTIDE SEQUENCE [LARGE SCALE GENOMIC DNA]</scope>
    <source>
        <strain evidence="2">S2</strain>
        <tissue evidence="2">Leaf</tissue>
    </source>
</reference>
<evidence type="ECO:0000313" key="3">
    <source>
        <dbReference type="Proteomes" id="UP000327157"/>
    </source>
</evidence>
<organism evidence="2 3">
    <name type="scientific">Pyrus ussuriensis x Pyrus communis</name>
    <dbReference type="NCBI Taxonomy" id="2448454"/>
    <lineage>
        <taxon>Eukaryota</taxon>
        <taxon>Viridiplantae</taxon>
        <taxon>Streptophyta</taxon>
        <taxon>Embryophyta</taxon>
        <taxon>Tracheophyta</taxon>
        <taxon>Spermatophyta</taxon>
        <taxon>Magnoliopsida</taxon>
        <taxon>eudicotyledons</taxon>
        <taxon>Gunneridae</taxon>
        <taxon>Pentapetalae</taxon>
        <taxon>rosids</taxon>
        <taxon>fabids</taxon>
        <taxon>Rosales</taxon>
        <taxon>Rosaceae</taxon>
        <taxon>Amygdaloideae</taxon>
        <taxon>Maleae</taxon>
        <taxon>Pyrus</taxon>
    </lineage>
</organism>
<gene>
    <name evidence="2" type="ORF">D8674_005388</name>
</gene>
<name>A0A5N5FVR1_9ROSA</name>
<evidence type="ECO:0000313" key="2">
    <source>
        <dbReference type="EMBL" id="KAB2605671.1"/>
    </source>
</evidence>
<feature type="compositionally biased region" description="Polar residues" evidence="1">
    <location>
        <begin position="20"/>
        <end position="36"/>
    </location>
</feature>
<proteinExistence type="predicted"/>
<dbReference type="Proteomes" id="UP000327157">
    <property type="component" value="Chromosome 11"/>
</dbReference>
<feature type="region of interest" description="Disordered" evidence="1">
    <location>
        <begin position="1"/>
        <end position="36"/>
    </location>
</feature>
<dbReference type="AlphaFoldDB" id="A0A5N5FVR1"/>
<sequence>MLESKSYLPPPSAIPRSHESPTPQHQSPSWHSTPHHNLSSLYRKEVSFIFSDDSVALHQQLSSPSLPHLLPLFASPFHDIHPGYGSKA</sequence>
<keyword evidence="3" id="KW-1185">Reference proteome</keyword>
<reference evidence="2 3" key="3">
    <citation type="submission" date="2019-11" db="EMBL/GenBank/DDBJ databases">
        <title>A de novo genome assembly of a pear dwarfing rootstock.</title>
        <authorList>
            <person name="Wang F."/>
            <person name="Wang J."/>
            <person name="Li S."/>
            <person name="Zhang Y."/>
            <person name="Fang M."/>
            <person name="Ma L."/>
            <person name="Zhao Y."/>
            <person name="Jiang S."/>
        </authorList>
    </citation>
    <scope>NUCLEOTIDE SEQUENCE [LARGE SCALE GENOMIC DNA]</scope>
    <source>
        <strain evidence="2">S2</strain>
        <tissue evidence="2">Leaf</tissue>
    </source>
</reference>